<proteinExistence type="predicted"/>
<protein>
    <submittedName>
        <fullName evidence="2">Uncharacterized protein</fullName>
    </submittedName>
</protein>
<sequence length="106" mass="11789">MGQLSSCCRPKPVTAPAKITHPSLTPNQTAFLKAPKGRHPRRDPHEKPHQFRHRHHAGDISQTADLWLPVATADIARLKLVARCHALFVLVRLHLTGGKKAAMILF</sequence>
<organism evidence="2 3">
    <name type="scientific">Sphaerobolus stellatus (strain SS14)</name>
    <dbReference type="NCBI Taxonomy" id="990650"/>
    <lineage>
        <taxon>Eukaryota</taxon>
        <taxon>Fungi</taxon>
        <taxon>Dikarya</taxon>
        <taxon>Basidiomycota</taxon>
        <taxon>Agaricomycotina</taxon>
        <taxon>Agaricomycetes</taxon>
        <taxon>Phallomycetidae</taxon>
        <taxon>Geastrales</taxon>
        <taxon>Sphaerobolaceae</taxon>
        <taxon>Sphaerobolus</taxon>
    </lineage>
</organism>
<dbReference type="AlphaFoldDB" id="A0A0C9VRG4"/>
<gene>
    <name evidence="2" type="ORF">M422DRAFT_256539</name>
</gene>
<dbReference type="Proteomes" id="UP000054279">
    <property type="component" value="Unassembled WGS sequence"/>
</dbReference>
<accession>A0A0C9VRG4</accession>
<evidence type="ECO:0000313" key="3">
    <source>
        <dbReference type="Proteomes" id="UP000054279"/>
    </source>
</evidence>
<reference evidence="2 3" key="1">
    <citation type="submission" date="2014-06" db="EMBL/GenBank/DDBJ databases">
        <title>Evolutionary Origins and Diversification of the Mycorrhizal Mutualists.</title>
        <authorList>
            <consortium name="DOE Joint Genome Institute"/>
            <consortium name="Mycorrhizal Genomics Consortium"/>
            <person name="Kohler A."/>
            <person name="Kuo A."/>
            <person name="Nagy L.G."/>
            <person name="Floudas D."/>
            <person name="Copeland A."/>
            <person name="Barry K.W."/>
            <person name="Cichocki N."/>
            <person name="Veneault-Fourrey C."/>
            <person name="LaButti K."/>
            <person name="Lindquist E.A."/>
            <person name="Lipzen A."/>
            <person name="Lundell T."/>
            <person name="Morin E."/>
            <person name="Murat C."/>
            <person name="Riley R."/>
            <person name="Ohm R."/>
            <person name="Sun H."/>
            <person name="Tunlid A."/>
            <person name="Henrissat B."/>
            <person name="Grigoriev I.V."/>
            <person name="Hibbett D.S."/>
            <person name="Martin F."/>
        </authorList>
    </citation>
    <scope>NUCLEOTIDE SEQUENCE [LARGE SCALE GENOMIC DNA]</scope>
    <source>
        <strain evidence="2 3">SS14</strain>
    </source>
</reference>
<evidence type="ECO:0000313" key="2">
    <source>
        <dbReference type="EMBL" id="KIJ40566.1"/>
    </source>
</evidence>
<dbReference type="EMBL" id="KN837143">
    <property type="protein sequence ID" value="KIJ40566.1"/>
    <property type="molecule type" value="Genomic_DNA"/>
</dbReference>
<feature type="region of interest" description="Disordered" evidence="1">
    <location>
        <begin position="1"/>
        <end position="56"/>
    </location>
</feature>
<evidence type="ECO:0000256" key="1">
    <source>
        <dbReference type="SAM" id="MobiDB-lite"/>
    </source>
</evidence>
<name>A0A0C9VRG4_SPHS4</name>
<keyword evidence="3" id="KW-1185">Reference proteome</keyword>
<dbReference type="HOGENOM" id="CLU_2224886_0_0_1"/>